<feature type="transmembrane region" description="Helical" evidence="2">
    <location>
        <begin position="109"/>
        <end position="127"/>
    </location>
</feature>
<comment type="caution">
    <text evidence="3">The sequence shown here is derived from an EMBL/GenBank/DDBJ whole genome shotgun (WGS) entry which is preliminary data.</text>
</comment>
<dbReference type="AlphaFoldDB" id="A0A0K9XCD5"/>
<dbReference type="Pfam" id="PF19545">
    <property type="entry name" value="DUF6069"/>
    <property type="match status" value="1"/>
</dbReference>
<organism evidence="3 4">
    <name type="scientific">Streptomyces caatingaensis</name>
    <dbReference type="NCBI Taxonomy" id="1678637"/>
    <lineage>
        <taxon>Bacteria</taxon>
        <taxon>Bacillati</taxon>
        <taxon>Actinomycetota</taxon>
        <taxon>Actinomycetes</taxon>
        <taxon>Kitasatosporales</taxon>
        <taxon>Streptomycetaceae</taxon>
        <taxon>Streptomyces</taxon>
    </lineage>
</organism>
<accession>A0A0K9XCD5</accession>
<proteinExistence type="predicted"/>
<reference evidence="4" key="1">
    <citation type="submission" date="2015-07" db="EMBL/GenBank/DDBJ databases">
        <title>Draft genome sequence of Streptomyces sp. CMAA 1322, a bacterium isolated from Caatinga biome, from dry forest semiarid of Brazil.</title>
        <authorList>
            <person name="Santos S.N."/>
            <person name="Gacesa R."/>
            <person name="Taketani R.G."/>
            <person name="Long P.F."/>
            <person name="Melo I.S."/>
        </authorList>
    </citation>
    <scope>NUCLEOTIDE SEQUENCE [LARGE SCALE GENOMIC DNA]</scope>
    <source>
        <strain evidence="4">CMAA 1322</strain>
    </source>
</reference>
<evidence type="ECO:0000256" key="1">
    <source>
        <dbReference type="SAM" id="MobiDB-lite"/>
    </source>
</evidence>
<sequence>MTGPSYYGDRPAPGYHRDDRRGGPSRPPVDAGRLWATGVATAVVAALAAVVATLLVRGVFDVAVFAPRHAGAWGDVTTGYLAAVAAGAALVATGLVHLLLVTTAQPARFFVSITLLVTAAMMLLPFTTGIGTATKFGTAAVYCVIGATITGLLSAAASGVAGADRPGSR</sequence>
<name>A0A0K9XCD5_9ACTN</name>
<gene>
    <name evidence="3" type="ORF">AC230_20830</name>
</gene>
<feature type="transmembrane region" description="Helical" evidence="2">
    <location>
        <begin position="139"/>
        <end position="163"/>
    </location>
</feature>
<keyword evidence="2" id="KW-0472">Membrane</keyword>
<dbReference type="RefSeq" id="WP_049717782.1">
    <property type="nucleotide sequence ID" value="NZ_LFXA01000013.1"/>
</dbReference>
<feature type="transmembrane region" description="Helical" evidence="2">
    <location>
        <begin position="80"/>
        <end position="102"/>
    </location>
</feature>
<dbReference type="STRING" id="1678637.AC230_20830"/>
<dbReference type="InterPro" id="IPR045713">
    <property type="entry name" value="DUF6069"/>
</dbReference>
<dbReference type="Proteomes" id="UP000037288">
    <property type="component" value="Unassembled WGS sequence"/>
</dbReference>
<protein>
    <submittedName>
        <fullName evidence="3">Uncharacterized protein</fullName>
    </submittedName>
</protein>
<evidence type="ECO:0000313" key="3">
    <source>
        <dbReference type="EMBL" id="KNB50863.1"/>
    </source>
</evidence>
<dbReference type="EMBL" id="LFXA01000013">
    <property type="protein sequence ID" value="KNB50863.1"/>
    <property type="molecule type" value="Genomic_DNA"/>
</dbReference>
<evidence type="ECO:0000313" key="4">
    <source>
        <dbReference type="Proteomes" id="UP000037288"/>
    </source>
</evidence>
<dbReference type="PATRIC" id="fig|1678637.3.peg.4462"/>
<feature type="region of interest" description="Disordered" evidence="1">
    <location>
        <begin position="1"/>
        <end position="28"/>
    </location>
</feature>
<evidence type="ECO:0000256" key="2">
    <source>
        <dbReference type="SAM" id="Phobius"/>
    </source>
</evidence>
<keyword evidence="2" id="KW-1133">Transmembrane helix</keyword>
<dbReference type="OrthoDB" id="4868427at2"/>
<feature type="transmembrane region" description="Helical" evidence="2">
    <location>
        <begin position="34"/>
        <end position="60"/>
    </location>
</feature>
<keyword evidence="4" id="KW-1185">Reference proteome</keyword>
<keyword evidence="2" id="KW-0812">Transmembrane</keyword>